<organism evidence="2 3">
    <name type="scientific">Hoyosella subflava (strain DSM 45089 / JCM 17490 / NBRC 109087 / DQS3-9A1)</name>
    <name type="common">Amycolicicoccus subflavus</name>
    <dbReference type="NCBI Taxonomy" id="443218"/>
    <lineage>
        <taxon>Bacteria</taxon>
        <taxon>Bacillati</taxon>
        <taxon>Actinomycetota</taxon>
        <taxon>Actinomycetes</taxon>
        <taxon>Mycobacteriales</taxon>
        <taxon>Hoyosellaceae</taxon>
        <taxon>Hoyosella</taxon>
    </lineage>
</organism>
<keyword evidence="2" id="KW-0808">Transferase</keyword>
<dbReference type="GO" id="GO:0016747">
    <property type="term" value="F:acyltransferase activity, transferring groups other than amino-acyl groups"/>
    <property type="evidence" value="ECO:0007669"/>
    <property type="project" value="InterPro"/>
</dbReference>
<sequence>MIELSPATLRERMHEALQIYVAAMGYPPSVARRRAPMWAEHALRPGWKAVAAVLEPDDPLRGVSKLAPHRAPLVGIAYGYSGAPSQWWYRQVWAALESGQGEFNAERALENYFELTELHVHPDAQGMGVGQALITALLDARPENSVLLSTPEIGAEDNRAWRLYRRLGFADVLRHFQFDGDPRPFAVLGRELPL</sequence>
<dbReference type="HOGENOM" id="CLU_091690_0_0_11"/>
<accession>F6EFF2</accession>
<evidence type="ECO:0000313" key="3">
    <source>
        <dbReference type="Proteomes" id="UP000009235"/>
    </source>
</evidence>
<name>F6EFF2_HOYSD</name>
<dbReference type="PROSITE" id="PS51186">
    <property type="entry name" value="GNAT"/>
    <property type="match status" value="1"/>
</dbReference>
<dbReference type="AlphaFoldDB" id="F6EFF2"/>
<dbReference type="Pfam" id="PF13508">
    <property type="entry name" value="Acetyltransf_7"/>
    <property type="match status" value="1"/>
</dbReference>
<proteinExistence type="predicted"/>
<dbReference type="EMBL" id="CP002786">
    <property type="protein sequence ID" value="AEF39765.1"/>
    <property type="molecule type" value="Genomic_DNA"/>
</dbReference>
<keyword evidence="3" id="KW-1185">Reference proteome</keyword>
<dbReference type="KEGG" id="asd:AS9A_1313"/>
<reference evidence="2 3" key="1">
    <citation type="journal article" date="2011" name="J. Bacteriol.">
        <title>Complete genome sequence of Amycolicicoccus subflavus DQS3-9A1T, an actinomycete isolated from crude oil-polluted soil.</title>
        <authorList>
            <person name="Cai M."/>
            <person name="Chen W.M."/>
            <person name="Nie Y."/>
            <person name="Chi C.Q."/>
            <person name="Wang Y.N."/>
            <person name="Tang Y.Q."/>
            <person name="Li G.Y."/>
            <person name="Wu X.L."/>
        </authorList>
    </citation>
    <scope>NUCLEOTIDE SEQUENCE [LARGE SCALE GENOMIC DNA]</scope>
    <source>
        <strain evidence="3">DSM 45089 / DQS3-9A1</strain>
    </source>
</reference>
<dbReference type="InterPro" id="IPR000182">
    <property type="entry name" value="GNAT_dom"/>
</dbReference>
<protein>
    <submittedName>
        <fullName evidence="2">Putative acetyltransferase</fullName>
    </submittedName>
</protein>
<dbReference type="STRING" id="443218.AS9A_1313"/>
<dbReference type="Proteomes" id="UP000009235">
    <property type="component" value="Chromosome"/>
</dbReference>
<dbReference type="eggNOG" id="COG0456">
    <property type="taxonomic scope" value="Bacteria"/>
</dbReference>
<feature type="domain" description="N-acetyltransferase" evidence="1">
    <location>
        <begin position="2"/>
        <end position="193"/>
    </location>
</feature>
<gene>
    <name evidence="2" type="ordered locus">AS9A_1313</name>
</gene>
<evidence type="ECO:0000259" key="1">
    <source>
        <dbReference type="PROSITE" id="PS51186"/>
    </source>
</evidence>
<dbReference type="Gene3D" id="3.40.630.30">
    <property type="match status" value="1"/>
</dbReference>
<dbReference type="SUPFAM" id="SSF55729">
    <property type="entry name" value="Acyl-CoA N-acyltransferases (Nat)"/>
    <property type="match status" value="1"/>
</dbReference>
<dbReference type="InterPro" id="IPR016181">
    <property type="entry name" value="Acyl_CoA_acyltransferase"/>
</dbReference>
<evidence type="ECO:0000313" key="2">
    <source>
        <dbReference type="EMBL" id="AEF39765.1"/>
    </source>
</evidence>
<dbReference type="CDD" id="cd04301">
    <property type="entry name" value="NAT_SF"/>
    <property type="match status" value="1"/>
</dbReference>